<organism evidence="3 4">
    <name type="scientific">Exophiala oligosperma</name>
    <dbReference type="NCBI Taxonomy" id="215243"/>
    <lineage>
        <taxon>Eukaryota</taxon>
        <taxon>Fungi</taxon>
        <taxon>Dikarya</taxon>
        <taxon>Ascomycota</taxon>
        <taxon>Pezizomycotina</taxon>
        <taxon>Eurotiomycetes</taxon>
        <taxon>Chaetothyriomycetidae</taxon>
        <taxon>Chaetothyriales</taxon>
        <taxon>Herpotrichiellaceae</taxon>
        <taxon>Exophiala</taxon>
    </lineage>
</organism>
<dbReference type="RefSeq" id="XP_016256472.1">
    <property type="nucleotide sequence ID" value="XM_016413162.1"/>
</dbReference>
<dbReference type="GeneID" id="27363551"/>
<evidence type="ECO:0000313" key="4">
    <source>
        <dbReference type="Proteomes" id="UP000053342"/>
    </source>
</evidence>
<feature type="region of interest" description="Disordered" evidence="1">
    <location>
        <begin position="12"/>
        <end position="58"/>
    </location>
</feature>
<dbReference type="InterPro" id="IPR013087">
    <property type="entry name" value="Znf_C2H2_type"/>
</dbReference>
<dbReference type="GO" id="GO:0003677">
    <property type="term" value="F:DNA binding"/>
    <property type="evidence" value="ECO:0007669"/>
    <property type="project" value="InterPro"/>
</dbReference>
<dbReference type="HOGENOM" id="CLU_015282_1_1_1"/>
<evidence type="ECO:0000256" key="1">
    <source>
        <dbReference type="SAM" id="MobiDB-lite"/>
    </source>
</evidence>
<dbReference type="Pfam" id="PF11917">
    <property type="entry name" value="DUF3435"/>
    <property type="match status" value="1"/>
</dbReference>
<dbReference type="AlphaFoldDB" id="A0A0D2A7E5"/>
<dbReference type="OrthoDB" id="3544487at2759"/>
<accession>A0A0D2A7E5</accession>
<evidence type="ECO:0000313" key="3">
    <source>
        <dbReference type="EMBL" id="KIW36256.1"/>
    </source>
</evidence>
<dbReference type="Proteomes" id="UP000053342">
    <property type="component" value="Unassembled WGS sequence"/>
</dbReference>
<feature type="domain" description="C2H2-type" evidence="2">
    <location>
        <begin position="642"/>
        <end position="663"/>
    </location>
</feature>
<reference evidence="3 4" key="1">
    <citation type="submission" date="2015-01" db="EMBL/GenBank/DDBJ databases">
        <title>The Genome Sequence of Exophiala oligosperma CBS72588.</title>
        <authorList>
            <consortium name="The Broad Institute Genomics Platform"/>
            <person name="Cuomo C."/>
            <person name="de Hoog S."/>
            <person name="Gorbushina A."/>
            <person name="Stielow B."/>
            <person name="Teixiera M."/>
            <person name="Abouelleil A."/>
            <person name="Chapman S.B."/>
            <person name="Priest M."/>
            <person name="Young S.K."/>
            <person name="Wortman J."/>
            <person name="Nusbaum C."/>
            <person name="Birren B."/>
        </authorList>
    </citation>
    <scope>NUCLEOTIDE SEQUENCE [LARGE SCALE GENOMIC DNA]</scope>
    <source>
        <strain evidence="3 4">CBS 72588</strain>
    </source>
</reference>
<dbReference type="InterPro" id="IPR021842">
    <property type="entry name" value="DUF3435"/>
</dbReference>
<dbReference type="PROSITE" id="PS00028">
    <property type="entry name" value="ZINC_FINGER_C2H2_1"/>
    <property type="match status" value="1"/>
</dbReference>
<dbReference type="VEuPathDB" id="FungiDB:PV06_11477"/>
<sequence length="669" mass="75239">MASFDFFLDNNYSSESPSSFGESDSCYEESTASTTDTSDLEDGDGNTANANTGSHTGQLFGGNIHPLEYYKRALASFDEATIPSRLSAPKSSRRSRRSVLNIRSMGRRLDPEMIDKMQGCLMRLSAEHGLSRQRRRNRCMTIQNLQDQILTTLSTTKKSFHLGEIRILAVLFLIMMAPTGARPTSILKLRFGDIQVLRARDPDGGPHRNIIKFTTEFTKGYLGAKDATTTYIPETFFDSSLSLSMHVYLLGILFRHRAFRVRNLNSPRQLNKLEIYSGELELPIPLQPELHDVCIFRRPFKTLTGYELSPKKPITYAMIAAWTKQIGEIMGLEIGTIPYNLRYNAGNEFNQSNEVSDALRNLMLGHANSDPFQRHYLGREISADPMAIIRGLRPQQALMKQSYSIGHSISQRRPLGLTRAQSLSVCTNLEVAQLKKNLENLPQGSIEHINVRRRLRNLTQSLQRGLKQKIRAGWTNDQAIEDIERQLRGDPFADTPAGDDIRRQLPAQQRLIAAITAPASTTIEGECQRRDRAIEAVIAYCALQEGPTVRSGTLTIRKIPHSKATRDQPEDSPAVQAAKSVIATEENKRPRKCFLCVGAALSLEPDDPSIEELIREFHSPTDLSKHFQRRHLKLLLTEKLECLICQQSLSDKTHLQNHALKVHGTLSKP</sequence>
<name>A0A0D2A7E5_9EURO</name>
<dbReference type="EMBL" id="KN847365">
    <property type="protein sequence ID" value="KIW36256.1"/>
    <property type="molecule type" value="Genomic_DNA"/>
</dbReference>
<feature type="compositionally biased region" description="Low complexity" evidence="1">
    <location>
        <begin position="13"/>
        <end position="37"/>
    </location>
</feature>
<proteinExistence type="predicted"/>
<dbReference type="PANTHER" id="PTHR37535:SF2">
    <property type="entry name" value="FINGER DOMAIN PROTEIN, PUTATIVE (AFU_ORTHOLOGUE AFUA_6G09300)-RELATED"/>
    <property type="match status" value="1"/>
</dbReference>
<dbReference type="PANTHER" id="PTHR37535">
    <property type="entry name" value="FLUG DOMAIN PROTEIN"/>
    <property type="match status" value="1"/>
</dbReference>
<keyword evidence="4" id="KW-1185">Reference proteome</keyword>
<dbReference type="SUPFAM" id="SSF56349">
    <property type="entry name" value="DNA breaking-rejoining enzymes"/>
    <property type="match status" value="1"/>
</dbReference>
<dbReference type="STRING" id="215243.A0A0D2A7E5"/>
<gene>
    <name evidence="3" type="ORF">PV06_11477</name>
</gene>
<dbReference type="InterPro" id="IPR011010">
    <property type="entry name" value="DNA_brk_join_enz"/>
</dbReference>
<protein>
    <recommendedName>
        <fullName evidence="2">C2H2-type domain-containing protein</fullName>
    </recommendedName>
</protein>
<evidence type="ECO:0000259" key="2">
    <source>
        <dbReference type="PROSITE" id="PS00028"/>
    </source>
</evidence>
<feature type="compositionally biased region" description="Polar residues" evidence="1">
    <location>
        <begin position="46"/>
        <end position="57"/>
    </location>
</feature>